<dbReference type="Pfam" id="PF05175">
    <property type="entry name" value="MTS"/>
    <property type="match status" value="1"/>
</dbReference>
<sequence length="233" mass="27010">MKKDIVPGTDYVIFQDDNVFKYTTDSLLLTSLARPNGRVCDIGSGSGIISLRLIDNKNIKTFTNIELNYDSYEISKKSIRENQLEDKINSLNINVFDVKKHFDNQSFDTVIMNPPYFSKSLKNYKKSKEIARHSDSIEGFIQAAKYLLKNSGKLFLIFPTKRLVDLIFILRSEGLEPKKLRFIKNDKDKESYLVFVEAVKEGKCEIKILPDLILYEDKKRSSELEKVYENKEI</sequence>
<gene>
    <name evidence="2" type="ORF">J2Z71_000205</name>
</gene>
<evidence type="ECO:0000313" key="2">
    <source>
        <dbReference type="EMBL" id="MBP2024689.1"/>
    </source>
</evidence>
<dbReference type="Proteomes" id="UP001519306">
    <property type="component" value="Unassembled WGS sequence"/>
</dbReference>
<feature type="domain" description="Methyltransferase small" evidence="1">
    <location>
        <begin position="26"/>
        <end position="158"/>
    </location>
</feature>
<organism evidence="2 3">
    <name type="scientific">Peptoniphilus stercorisuis</name>
    <dbReference type="NCBI Taxonomy" id="1436965"/>
    <lineage>
        <taxon>Bacteria</taxon>
        <taxon>Bacillati</taxon>
        <taxon>Bacillota</taxon>
        <taxon>Tissierellia</taxon>
        <taxon>Tissierellales</taxon>
        <taxon>Peptoniphilaceae</taxon>
        <taxon>Peptoniphilus</taxon>
    </lineage>
</organism>
<dbReference type="PANTHER" id="PTHR47739">
    <property type="entry name" value="TRNA1(VAL) (ADENINE(37)-N6)-METHYLTRANSFERASE"/>
    <property type="match status" value="1"/>
</dbReference>
<dbReference type="EMBL" id="JAGGLJ010000002">
    <property type="protein sequence ID" value="MBP2024689.1"/>
    <property type="molecule type" value="Genomic_DNA"/>
</dbReference>
<comment type="caution">
    <text evidence="2">The sequence shown here is derived from an EMBL/GenBank/DDBJ whole genome shotgun (WGS) entry which is preliminary data.</text>
</comment>
<dbReference type="PROSITE" id="PS00092">
    <property type="entry name" value="N6_MTASE"/>
    <property type="match status" value="1"/>
</dbReference>
<dbReference type="PRINTS" id="PR00507">
    <property type="entry name" value="N12N6MTFRASE"/>
</dbReference>
<dbReference type="InterPro" id="IPR007848">
    <property type="entry name" value="Small_mtfrase_dom"/>
</dbReference>
<dbReference type="CDD" id="cd02440">
    <property type="entry name" value="AdoMet_MTases"/>
    <property type="match status" value="1"/>
</dbReference>
<dbReference type="RefSeq" id="WP_210059998.1">
    <property type="nucleotide sequence ID" value="NZ_JAGGLJ010000002.1"/>
</dbReference>
<dbReference type="InterPro" id="IPR002052">
    <property type="entry name" value="DNA_methylase_N6_adenine_CS"/>
</dbReference>
<dbReference type="InterPro" id="IPR050210">
    <property type="entry name" value="tRNA_Adenine-N(6)_MTase"/>
</dbReference>
<evidence type="ECO:0000313" key="3">
    <source>
        <dbReference type="Proteomes" id="UP001519306"/>
    </source>
</evidence>
<proteinExistence type="predicted"/>
<dbReference type="SUPFAM" id="SSF53335">
    <property type="entry name" value="S-adenosyl-L-methionine-dependent methyltransferases"/>
    <property type="match status" value="1"/>
</dbReference>
<accession>A0ABS4KA97</accession>
<reference evidence="2 3" key="1">
    <citation type="submission" date="2021-03" db="EMBL/GenBank/DDBJ databases">
        <title>Genomic Encyclopedia of Type Strains, Phase IV (KMG-IV): sequencing the most valuable type-strain genomes for metagenomic binning, comparative biology and taxonomic classification.</title>
        <authorList>
            <person name="Goeker M."/>
        </authorList>
    </citation>
    <scope>NUCLEOTIDE SEQUENCE [LARGE SCALE GENOMIC DNA]</scope>
    <source>
        <strain evidence="2 3">DSM 27563</strain>
    </source>
</reference>
<evidence type="ECO:0000259" key="1">
    <source>
        <dbReference type="Pfam" id="PF05175"/>
    </source>
</evidence>
<dbReference type="Gene3D" id="3.40.50.150">
    <property type="entry name" value="Vaccinia Virus protein VP39"/>
    <property type="match status" value="1"/>
</dbReference>
<dbReference type="PANTHER" id="PTHR47739:SF1">
    <property type="entry name" value="TRNA1(VAL) (ADENINE(37)-N6)-METHYLTRANSFERASE"/>
    <property type="match status" value="1"/>
</dbReference>
<protein>
    <submittedName>
        <fullName evidence="2">tRNA1(Val) A37 N6-methylase TrmN6</fullName>
    </submittedName>
</protein>
<dbReference type="InterPro" id="IPR029063">
    <property type="entry name" value="SAM-dependent_MTases_sf"/>
</dbReference>
<keyword evidence="3" id="KW-1185">Reference proteome</keyword>
<name>A0ABS4KA97_9FIRM</name>